<sequence>MSMKEPSFAADTPVPRLYEVTAVGRHLERMDSKISDLMAKTKSIQTDIAGFQDRVEGMEQWFVALEDRRITIQDRDQELLLA</sequence>
<evidence type="ECO:0000313" key="2">
    <source>
        <dbReference type="Proteomes" id="UP001066276"/>
    </source>
</evidence>
<reference evidence="1" key="1">
    <citation type="journal article" date="2022" name="bioRxiv">
        <title>Sequencing and chromosome-scale assembly of the giantPleurodeles waltlgenome.</title>
        <authorList>
            <person name="Brown T."/>
            <person name="Elewa A."/>
            <person name="Iarovenko S."/>
            <person name="Subramanian E."/>
            <person name="Araus A.J."/>
            <person name="Petzold A."/>
            <person name="Susuki M."/>
            <person name="Suzuki K.-i.T."/>
            <person name="Hayashi T."/>
            <person name="Toyoda A."/>
            <person name="Oliveira C."/>
            <person name="Osipova E."/>
            <person name="Leigh N.D."/>
            <person name="Simon A."/>
            <person name="Yun M.H."/>
        </authorList>
    </citation>
    <scope>NUCLEOTIDE SEQUENCE</scope>
    <source>
        <strain evidence="1">20211129_DDA</strain>
        <tissue evidence="1">Liver</tissue>
    </source>
</reference>
<protein>
    <submittedName>
        <fullName evidence="1">Uncharacterized protein</fullName>
    </submittedName>
</protein>
<dbReference type="AlphaFoldDB" id="A0AAV7QQY5"/>
<accession>A0AAV7QQY5</accession>
<keyword evidence="2" id="KW-1185">Reference proteome</keyword>
<name>A0AAV7QQY5_PLEWA</name>
<proteinExistence type="predicted"/>
<dbReference type="Proteomes" id="UP001066276">
    <property type="component" value="Chromosome 6"/>
</dbReference>
<comment type="caution">
    <text evidence="1">The sequence shown here is derived from an EMBL/GenBank/DDBJ whole genome shotgun (WGS) entry which is preliminary data.</text>
</comment>
<organism evidence="1 2">
    <name type="scientific">Pleurodeles waltl</name>
    <name type="common">Iberian ribbed newt</name>
    <dbReference type="NCBI Taxonomy" id="8319"/>
    <lineage>
        <taxon>Eukaryota</taxon>
        <taxon>Metazoa</taxon>
        <taxon>Chordata</taxon>
        <taxon>Craniata</taxon>
        <taxon>Vertebrata</taxon>
        <taxon>Euteleostomi</taxon>
        <taxon>Amphibia</taxon>
        <taxon>Batrachia</taxon>
        <taxon>Caudata</taxon>
        <taxon>Salamandroidea</taxon>
        <taxon>Salamandridae</taxon>
        <taxon>Pleurodelinae</taxon>
        <taxon>Pleurodeles</taxon>
    </lineage>
</organism>
<gene>
    <name evidence="1" type="ORF">NDU88_007850</name>
</gene>
<evidence type="ECO:0000313" key="1">
    <source>
        <dbReference type="EMBL" id="KAJ1141520.1"/>
    </source>
</evidence>
<dbReference type="EMBL" id="JANPWB010000010">
    <property type="protein sequence ID" value="KAJ1141520.1"/>
    <property type="molecule type" value="Genomic_DNA"/>
</dbReference>